<comment type="caution">
    <text evidence="6">The sequence shown here is derived from an EMBL/GenBank/DDBJ whole genome shotgun (WGS) entry which is preliminary data.</text>
</comment>
<dbReference type="Proteomes" id="UP000663842">
    <property type="component" value="Unassembled WGS sequence"/>
</dbReference>
<dbReference type="InterPro" id="IPR001680">
    <property type="entry name" value="WD40_rpt"/>
</dbReference>
<dbReference type="InterPro" id="IPR016135">
    <property type="entry name" value="UBQ-conjugating_enzyme/RWD"/>
</dbReference>
<dbReference type="SUPFAM" id="SSF50978">
    <property type="entry name" value="WD40 repeat-like"/>
    <property type="match status" value="1"/>
</dbReference>
<dbReference type="EMBL" id="CAJOBF010000386">
    <property type="protein sequence ID" value="CAF3809038.1"/>
    <property type="molecule type" value="Genomic_DNA"/>
</dbReference>
<dbReference type="Gene3D" id="3.10.110.10">
    <property type="entry name" value="Ubiquitin Conjugating Enzyme"/>
    <property type="match status" value="1"/>
</dbReference>
<dbReference type="Gene3D" id="2.130.10.10">
    <property type="entry name" value="YVTN repeat-like/Quinoprotein amine dehydrogenase"/>
    <property type="match status" value="1"/>
</dbReference>
<proteinExistence type="predicted"/>
<evidence type="ECO:0000259" key="5">
    <source>
        <dbReference type="PROSITE" id="PS50127"/>
    </source>
</evidence>
<dbReference type="SMART" id="SM00320">
    <property type="entry name" value="WD40"/>
    <property type="match status" value="6"/>
</dbReference>
<name>A0A819BTF9_9BILA</name>
<feature type="repeat" description="WD" evidence="3">
    <location>
        <begin position="486"/>
        <end position="525"/>
    </location>
</feature>
<feature type="domain" description="UBC core" evidence="5">
    <location>
        <begin position="1655"/>
        <end position="1732"/>
    </location>
</feature>
<keyword evidence="1 3" id="KW-0853">WD repeat</keyword>
<feature type="repeat" description="WD" evidence="3">
    <location>
        <begin position="444"/>
        <end position="485"/>
    </location>
</feature>
<evidence type="ECO:0000256" key="2">
    <source>
        <dbReference type="ARBA" id="ARBA00022737"/>
    </source>
</evidence>
<dbReference type="InterPro" id="IPR000608">
    <property type="entry name" value="UBC"/>
</dbReference>
<dbReference type="InterPro" id="IPR036322">
    <property type="entry name" value="WD40_repeat_dom_sf"/>
</dbReference>
<dbReference type="PROSITE" id="PS50082">
    <property type="entry name" value="WD_REPEATS_2"/>
    <property type="match status" value="2"/>
</dbReference>
<evidence type="ECO:0000256" key="1">
    <source>
        <dbReference type="ARBA" id="ARBA00022574"/>
    </source>
</evidence>
<evidence type="ECO:0000313" key="7">
    <source>
        <dbReference type="Proteomes" id="UP000663842"/>
    </source>
</evidence>
<dbReference type="InterPro" id="IPR036465">
    <property type="entry name" value="vWFA_dom_sf"/>
</dbReference>
<feature type="compositionally biased region" description="Polar residues" evidence="4">
    <location>
        <begin position="888"/>
        <end position="907"/>
    </location>
</feature>
<protein>
    <recommendedName>
        <fullName evidence="5">UBC core domain-containing protein</fullName>
    </recommendedName>
</protein>
<dbReference type="InterPro" id="IPR015943">
    <property type="entry name" value="WD40/YVTN_repeat-like_dom_sf"/>
</dbReference>
<reference evidence="6" key="1">
    <citation type="submission" date="2021-02" db="EMBL/GenBank/DDBJ databases">
        <authorList>
            <person name="Nowell W R."/>
        </authorList>
    </citation>
    <scope>NUCLEOTIDE SEQUENCE</scope>
</reference>
<dbReference type="Gene3D" id="1.20.1280.50">
    <property type="match status" value="1"/>
</dbReference>
<sequence length="1732" mass="199098">MVEDQKSSFERSFVDDNIHAAIRDGLTSFRDAFHVTCRSSDQPHNQCGQCKACIVDTHIHAAKEWWLQSGDLMKRRFLLALISRLKADMLNHLSQILRPFVDAKDYTYTRNKFETSRQSSTDNLNMMDDSDPVKRQEEAMKLIVWFNHEDKYSQGSFILAVLQWCESYLIFTIALNILSLQDLDSEDEDHKSDLNNNSRLGISSVLSNPSSLSLIQPSMPILKRPKTTTSSSSMRQKSAVSFASSTGNIIDSDTEQPAPSKRHPKYKDYIRQLPIYLAKLILCMLDTKSLDRCKHVSTYWKKLATEVEDEATMTKMLYDDMMLLQSSATLQCNPVFARDTLVPVPDLFRINANERPSPRKKALTDKNISTWNQIYEANSIPTRLVLMEERNIYCGPYNVLLLKDDSDRRRVVHMSGENIVAITSRDGRVRLIDMQSAQERPMVLVGHAASVHCIVVQEEKKRVFTGSYDLTVRCWNLETGRCIKLYHGHDRTVTCLAVSIDLIAAGGNDNLCLVWRYKYNRPWRTYKHKHPVSAVAITDETTLSGDIQGKVKVWHNPTGTLIKSVKHRLAITSVKLDKWHVASSSHDYYASVWTSQGALNTPLCTFRHPKEVLCMEFLFLRLLTGCGDGKIRIWSVLSGLCLRVMRGNSVSDPVTSLIATANRVLINTLSSLLLMNFEPITYDYTLEEDSAPAAIAVSPPLLSTSAIKRKRSSTKQRKKLALKINQTNEKVEEKPKEVKVLFDNENIGLDLTLEETKQLLKRQMRGGADEKRKLLPEEFRIIQQSPFYRANKSKDDTVYAEHRPIPLKLADRPPSSPSRFDLKTRVLRSQSQYHMRSAPEVTPTHPRSPVSMFEIVHRPPSQINSRLNRQTSDLSSTFKSPSLKEDNNSPQQQINQPKPSRPQTAPTTYEVKRGGKIYKVVVGYVSPFTSPLQRQELHLKTDGEVDLVIQKIKQQQEQQRLIKPFPYPTTTIKDFIEVLRVEFSVNANTTLNLCHDGGELSTSSKLAELGIKDSSELILISSTENKGFTMKLQTLLGQVFEFRFETDATLKDLYEAIYLKTEFTRTFTLLFNHRMHIFQSTKFLAEPIFHFLSLTSINKESFPHFYIFECDRTFETRKYEYTKNFREKFLQSDLRQPRSGKQTDLAMPIYLNSMYAMVRVFLANKNVDFDSVHNIYMPQFLIVLRRFLFPPACLAFNSTENACYESVELSRLNRPTNADAEKEGGSDKYFVEPVRLLNDKIVNGTCNRFVLVEYDEVQTQYQLTENDYQRQTDLIGLLMFLKNFEMLSNNNESSQQRDLFEQYSSDYTLRVPNTNIDLLSIGNVSEQKQNLKCFSDHDLHEKKQQLSTNDLLSIFTFADPLTLCKYNDAQFVLLKSGNVVYIKTAAKVLEGSFCCFDPFDQNENFCKNDTASKEVLSQWPYLVIRENTADIKKIEQVTCILFDISGSMNVMVGSGDIKHSLLELSTMAFGAWRDRLVSYRFPHSLGLIYFGADDELILGSSSDFTFRHRLLEFLPNIPDKRVTVQCNITRDFTYFETALANQPDCGSDTPLYDTIDVAIQNIRSFRDKSKTRPSPTYRESILCLTDADNIVFDAISFDTVINNVLVEFCEKTKGYYYIDIQHDKEYMLNLFELEASISVQDREENIHGKVKYLQRRQPKFFDKSAITSKQARIIEDFDFFISKENLFFWKIIMHGETGTPYSDARWLLFTEFPQTYLEQPLAIRFITKNLSL</sequence>
<evidence type="ECO:0000256" key="4">
    <source>
        <dbReference type="SAM" id="MobiDB-lite"/>
    </source>
</evidence>
<dbReference type="SUPFAM" id="SSF54495">
    <property type="entry name" value="UBC-like"/>
    <property type="match status" value="1"/>
</dbReference>
<organism evidence="6 7">
    <name type="scientific">Rotaria magnacalcarata</name>
    <dbReference type="NCBI Taxonomy" id="392030"/>
    <lineage>
        <taxon>Eukaryota</taxon>
        <taxon>Metazoa</taxon>
        <taxon>Spiralia</taxon>
        <taxon>Gnathifera</taxon>
        <taxon>Rotifera</taxon>
        <taxon>Eurotatoria</taxon>
        <taxon>Bdelloidea</taxon>
        <taxon>Philodinida</taxon>
        <taxon>Philodinidae</taxon>
        <taxon>Rotaria</taxon>
    </lineage>
</organism>
<dbReference type="SUPFAM" id="SSF81383">
    <property type="entry name" value="F-box domain"/>
    <property type="match status" value="1"/>
</dbReference>
<dbReference type="PROSITE" id="PS50294">
    <property type="entry name" value="WD_REPEATS_REGION"/>
    <property type="match status" value="1"/>
</dbReference>
<dbReference type="Pfam" id="PF00400">
    <property type="entry name" value="WD40"/>
    <property type="match status" value="3"/>
</dbReference>
<feature type="region of interest" description="Disordered" evidence="4">
    <location>
        <begin position="859"/>
        <end position="910"/>
    </location>
</feature>
<dbReference type="PROSITE" id="PS50127">
    <property type="entry name" value="UBC_2"/>
    <property type="match status" value="1"/>
</dbReference>
<dbReference type="InterPro" id="IPR036047">
    <property type="entry name" value="F-box-like_dom_sf"/>
</dbReference>
<dbReference type="SUPFAM" id="SSF53300">
    <property type="entry name" value="vWA-like"/>
    <property type="match status" value="1"/>
</dbReference>
<evidence type="ECO:0000313" key="6">
    <source>
        <dbReference type="EMBL" id="CAF3809038.1"/>
    </source>
</evidence>
<evidence type="ECO:0000256" key="3">
    <source>
        <dbReference type="PROSITE-ProRule" id="PRU00221"/>
    </source>
</evidence>
<dbReference type="PANTHER" id="PTHR19872">
    <property type="entry name" value="UBIQUITIN LIGASE SPECIFICITY FACTOR/HREP PROTEIN"/>
    <property type="match status" value="1"/>
</dbReference>
<keyword evidence="2" id="KW-0677">Repeat</keyword>
<dbReference type="PANTHER" id="PTHR19872:SF7">
    <property type="entry name" value="F-BOX AND WD REPEAT DOMAIN CONTAINING PROTEIN 10B-RELATED"/>
    <property type="match status" value="1"/>
</dbReference>
<feature type="compositionally biased region" description="Polar residues" evidence="4">
    <location>
        <begin position="861"/>
        <end position="880"/>
    </location>
</feature>
<accession>A0A819BTF9</accession>
<dbReference type="CDD" id="cd22136">
    <property type="entry name" value="F-box_FBXW10"/>
    <property type="match status" value="1"/>
</dbReference>
<dbReference type="InterPro" id="IPR051075">
    <property type="entry name" value="SCF_subunit_WD-repeat"/>
</dbReference>
<gene>
    <name evidence="6" type="ORF">UXM345_LOCUS5266</name>
</gene>